<protein>
    <submittedName>
        <fullName evidence="1">Uncharacterized protein</fullName>
    </submittedName>
</protein>
<proteinExistence type="predicted"/>
<dbReference type="Proteomes" id="UP000192775">
    <property type="component" value="Plasmid unnamed2"/>
</dbReference>
<gene>
    <name evidence="1" type="ORF">B5808_20430</name>
</gene>
<reference evidence="1 2" key="1">
    <citation type="submission" date="2017-04" db="EMBL/GenBank/DDBJ databases">
        <authorList>
            <person name="Afonso C.L."/>
            <person name="Miller P.J."/>
            <person name="Scott M.A."/>
            <person name="Spackman E."/>
            <person name="Goraichik I."/>
            <person name="Dimitrov K.M."/>
            <person name="Suarez D.L."/>
            <person name="Swayne D.E."/>
        </authorList>
    </citation>
    <scope>NUCLEOTIDE SEQUENCE [LARGE SCALE GENOMIC DNA]</scope>
    <source>
        <strain evidence="2">XA(T)</strain>
        <plasmid evidence="2">Plasmid unnamed2</plasmid>
    </source>
</reference>
<name>A0A1X9LUR9_9MICO</name>
<organism evidence="1 2">
    <name type="scientific">Cnuibacter physcomitrellae</name>
    <dbReference type="NCBI Taxonomy" id="1619308"/>
    <lineage>
        <taxon>Bacteria</taxon>
        <taxon>Bacillati</taxon>
        <taxon>Actinomycetota</taxon>
        <taxon>Actinomycetes</taxon>
        <taxon>Micrococcales</taxon>
        <taxon>Microbacteriaceae</taxon>
        <taxon>Cnuibacter</taxon>
    </lineage>
</organism>
<dbReference type="AlphaFoldDB" id="A0A1X9LUR9"/>
<evidence type="ECO:0000313" key="2">
    <source>
        <dbReference type="Proteomes" id="UP000192775"/>
    </source>
</evidence>
<accession>A0A1X9LUR9</accession>
<keyword evidence="2" id="KW-1185">Reference proteome</keyword>
<dbReference type="KEGG" id="cphy:B5808_20430"/>
<keyword evidence="1" id="KW-0614">Plasmid</keyword>
<geneLocation type="plasmid" evidence="1">
    <name>unnamed2</name>
</geneLocation>
<evidence type="ECO:0000313" key="1">
    <source>
        <dbReference type="EMBL" id="ARJ07761.1"/>
    </source>
</evidence>
<dbReference type="EMBL" id="CP020717">
    <property type="protein sequence ID" value="ARJ07761.1"/>
    <property type="molecule type" value="Genomic_DNA"/>
</dbReference>
<sequence length="64" mass="6955">MRATALKVTAVIRTIATQEVTGEGTDYDAARAAVDAQAPEGFQVLSYSVERCVARERRRDGLGR</sequence>